<evidence type="ECO:0000313" key="9">
    <source>
        <dbReference type="Proteomes" id="UP000564378"/>
    </source>
</evidence>
<gene>
    <name evidence="8" type="ORF">H6P80_08170</name>
</gene>
<accession>A0A842HXI5</accession>
<dbReference type="SUPFAM" id="SSF50037">
    <property type="entry name" value="C-terminal domain of transcriptional repressors"/>
    <property type="match status" value="1"/>
</dbReference>
<dbReference type="PANTHER" id="PTHR12835:SF5">
    <property type="entry name" value="BIOTIN--PROTEIN LIGASE"/>
    <property type="match status" value="1"/>
</dbReference>
<evidence type="ECO:0000256" key="2">
    <source>
        <dbReference type="ARBA" id="ARBA00022741"/>
    </source>
</evidence>
<evidence type="ECO:0000256" key="4">
    <source>
        <dbReference type="ARBA" id="ARBA00023267"/>
    </source>
</evidence>
<sequence length="237" mass="25562">MRIQTVAETGSTNDDMMARARSGEGEGLWLRAERQNSGRGRQGRSWDSVTGNLFASTLVRLGEGDPPPASLALVASLALYDAVAAFLPEDEHVSLLLKWPNDLMLEGGKLSGILLEREGNAVVIGIGVNLARHPEGLDRPVTSLAVHGMPPAPDIFLRELAERFADWLAKWREPGLGAIRDQWLSRAHPPGSALTVHDPTGRKLEGMFDGIDADGALRLRLADGSVHVMHAGDVFLV</sequence>
<keyword evidence="9" id="KW-1185">Reference proteome</keyword>
<dbReference type="Proteomes" id="UP000564378">
    <property type="component" value="Unassembled WGS sequence"/>
</dbReference>
<feature type="domain" description="BPL/LPL catalytic" evidence="7">
    <location>
        <begin position="1"/>
        <end position="172"/>
    </location>
</feature>
<dbReference type="InterPro" id="IPR008988">
    <property type="entry name" value="Transcriptional_repressor_C"/>
</dbReference>
<keyword evidence="1 8" id="KW-0436">Ligase</keyword>
<evidence type="ECO:0000256" key="6">
    <source>
        <dbReference type="ARBA" id="ARBA00047846"/>
    </source>
</evidence>
<dbReference type="Pfam" id="PF03099">
    <property type="entry name" value="BPL_LplA_LipB"/>
    <property type="match status" value="1"/>
</dbReference>
<dbReference type="SUPFAM" id="SSF55681">
    <property type="entry name" value="Class II aaRS and biotin synthetases"/>
    <property type="match status" value="1"/>
</dbReference>
<dbReference type="InterPro" id="IPR004143">
    <property type="entry name" value="BPL_LPL_catalytic"/>
</dbReference>
<dbReference type="GO" id="GO:0004077">
    <property type="term" value="F:biotin--[biotin carboxyl-carrier protein] ligase activity"/>
    <property type="evidence" value="ECO:0007669"/>
    <property type="project" value="UniProtKB-EC"/>
</dbReference>
<organism evidence="8 9">
    <name type="scientific">Parasphingopyxis marina</name>
    <dbReference type="NCBI Taxonomy" id="2761622"/>
    <lineage>
        <taxon>Bacteria</taxon>
        <taxon>Pseudomonadati</taxon>
        <taxon>Pseudomonadota</taxon>
        <taxon>Alphaproteobacteria</taxon>
        <taxon>Sphingomonadales</taxon>
        <taxon>Sphingomonadaceae</taxon>
        <taxon>Parasphingopyxis</taxon>
    </lineage>
</organism>
<proteinExistence type="predicted"/>
<dbReference type="InterPro" id="IPR003142">
    <property type="entry name" value="BPL_C"/>
</dbReference>
<evidence type="ECO:0000256" key="1">
    <source>
        <dbReference type="ARBA" id="ARBA00022598"/>
    </source>
</evidence>
<dbReference type="GO" id="GO:0005737">
    <property type="term" value="C:cytoplasm"/>
    <property type="evidence" value="ECO:0007669"/>
    <property type="project" value="TreeGrafter"/>
</dbReference>
<dbReference type="PANTHER" id="PTHR12835">
    <property type="entry name" value="BIOTIN PROTEIN LIGASE"/>
    <property type="match status" value="1"/>
</dbReference>
<dbReference type="PROSITE" id="PS51733">
    <property type="entry name" value="BPL_LPL_CATALYTIC"/>
    <property type="match status" value="1"/>
</dbReference>
<evidence type="ECO:0000256" key="5">
    <source>
        <dbReference type="ARBA" id="ARBA00024227"/>
    </source>
</evidence>
<dbReference type="Pfam" id="PF02237">
    <property type="entry name" value="BPL_C"/>
    <property type="match status" value="1"/>
</dbReference>
<name>A0A842HXI5_9SPHN</name>
<dbReference type="EC" id="6.3.4.15" evidence="5"/>
<reference evidence="8 9" key="1">
    <citation type="submission" date="2020-08" db="EMBL/GenBank/DDBJ databases">
        <title>Draft genome sequence of Parasphingopyxis sp. GrpM-11.</title>
        <authorList>
            <person name="Oh J."/>
            <person name="Roh D.-H."/>
        </authorList>
    </citation>
    <scope>NUCLEOTIDE SEQUENCE [LARGE SCALE GENOMIC DNA]</scope>
    <source>
        <strain evidence="8 9">GrpM-11</strain>
    </source>
</reference>
<keyword evidence="4" id="KW-0092">Biotin</keyword>
<dbReference type="NCBIfam" id="TIGR00121">
    <property type="entry name" value="birA_ligase"/>
    <property type="match status" value="1"/>
</dbReference>
<evidence type="ECO:0000259" key="7">
    <source>
        <dbReference type="PROSITE" id="PS51733"/>
    </source>
</evidence>
<evidence type="ECO:0000313" key="8">
    <source>
        <dbReference type="EMBL" id="MBC2777595.1"/>
    </source>
</evidence>
<evidence type="ECO:0000256" key="3">
    <source>
        <dbReference type="ARBA" id="ARBA00022840"/>
    </source>
</evidence>
<dbReference type="Gene3D" id="2.30.30.100">
    <property type="match status" value="1"/>
</dbReference>
<dbReference type="AlphaFoldDB" id="A0A842HXI5"/>
<comment type="catalytic activity">
    <reaction evidence="6">
        <text>biotin + L-lysyl-[protein] + ATP = N(6)-biotinyl-L-lysyl-[protein] + AMP + diphosphate + H(+)</text>
        <dbReference type="Rhea" id="RHEA:11756"/>
        <dbReference type="Rhea" id="RHEA-COMP:9752"/>
        <dbReference type="Rhea" id="RHEA-COMP:10505"/>
        <dbReference type="ChEBI" id="CHEBI:15378"/>
        <dbReference type="ChEBI" id="CHEBI:29969"/>
        <dbReference type="ChEBI" id="CHEBI:30616"/>
        <dbReference type="ChEBI" id="CHEBI:33019"/>
        <dbReference type="ChEBI" id="CHEBI:57586"/>
        <dbReference type="ChEBI" id="CHEBI:83144"/>
        <dbReference type="ChEBI" id="CHEBI:456215"/>
        <dbReference type="EC" id="6.3.4.15"/>
    </reaction>
</comment>
<comment type="caution">
    <text evidence="8">The sequence shown here is derived from an EMBL/GenBank/DDBJ whole genome shotgun (WGS) entry which is preliminary data.</text>
</comment>
<dbReference type="InterPro" id="IPR004408">
    <property type="entry name" value="Biotin_CoA_COase_ligase"/>
</dbReference>
<dbReference type="InterPro" id="IPR045864">
    <property type="entry name" value="aa-tRNA-synth_II/BPL/LPL"/>
</dbReference>
<protein>
    <recommendedName>
        <fullName evidence="5">biotin--[biotin carboxyl-carrier protein] ligase</fullName>
        <ecNumber evidence="5">6.3.4.15</ecNumber>
    </recommendedName>
</protein>
<dbReference type="EMBL" id="JACJVJ010000001">
    <property type="protein sequence ID" value="MBC2777595.1"/>
    <property type="molecule type" value="Genomic_DNA"/>
</dbReference>
<dbReference type="Gene3D" id="3.30.930.10">
    <property type="entry name" value="Bira Bifunctional Protein, Domain 2"/>
    <property type="match status" value="1"/>
</dbReference>
<keyword evidence="2" id="KW-0547">Nucleotide-binding</keyword>
<keyword evidence="3" id="KW-0067">ATP-binding</keyword>
<dbReference type="GO" id="GO:0005524">
    <property type="term" value="F:ATP binding"/>
    <property type="evidence" value="ECO:0007669"/>
    <property type="project" value="UniProtKB-KW"/>
</dbReference>
<dbReference type="CDD" id="cd16442">
    <property type="entry name" value="BPL"/>
    <property type="match status" value="1"/>
</dbReference>